<dbReference type="AlphaFoldDB" id="A0A1X7UMH5"/>
<feature type="domain" description="DUF7041" evidence="1">
    <location>
        <begin position="22"/>
        <end position="104"/>
    </location>
</feature>
<dbReference type="OMA" id="PTISIGC"/>
<organism evidence="2">
    <name type="scientific">Amphimedon queenslandica</name>
    <name type="common">Sponge</name>
    <dbReference type="NCBI Taxonomy" id="400682"/>
    <lineage>
        <taxon>Eukaryota</taxon>
        <taxon>Metazoa</taxon>
        <taxon>Porifera</taxon>
        <taxon>Demospongiae</taxon>
        <taxon>Heteroscleromorpha</taxon>
        <taxon>Haplosclerida</taxon>
        <taxon>Niphatidae</taxon>
        <taxon>Amphimedon</taxon>
    </lineage>
</organism>
<dbReference type="PANTHER" id="PTHR33327">
    <property type="entry name" value="ENDONUCLEASE"/>
    <property type="match status" value="1"/>
</dbReference>
<sequence length="155" mass="17500">MAEDEAPTAHIYPTTAAVSPKLPPFWPSDPLVWFAQVDAQFSTRNITSEKTMFNYVVASLAPEFAQEVRDVILKPPDSQPYSALKSALVERTAASEQCRLHQLFNAEEICDRKPSQLKRRMQHLLGNNASLTDASFLREQYNVYTRNVSVTCHTV</sequence>
<dbReference type="Pfam" id="PF23055">
    <property type="entry name" value="DUF7041"/>
    <property type="match status" value="1"/>
</dbReference>
<proteinExistence type="predicted"/>
<accession>A0A1X7UMH5</accession>
<dbReference type="InParanoid" id="A0A1X7UMH5"/>
<dbReference type="OrthoDB" id="8018451at2759"/>
<name>A0A1X7UMH5_AMPQE</name>
<reference evidence="2" key="1">
    <citation type="submission" date="2017-05" db="UniProtKB">
        <authorList>
            <consortium name="EnsemblMetazoa"/>
        </authorList>
    </citation>
    <scope>IDENTIFICATION</scope>
</reference>
<dbReference type="PANTHER" id="PTHR33327:SF3">
    <property type="entry name" value="RNA-DIRECTED DNA POLYMERASE"/>
    <property type="match status" value="1"/>
</dbReference>
<evidence type="ECO:0000313" key="2">
    <source>
        <dbReference type="EnsemblMetazoa" id="Aqu2.1.29185_001"/>
    </source>
</evidence>
<dbReference type="InterPro" id="IPR055469">
    <property type="entry name" value="DUF7041"/>
</dbReference>
<dbReference type="EnsemblMetazoa" id="Aqu2.1.29185_001">
    <property type="protein sequence ID" value="Aqu2.1.29185_001"/>
    <property type="gene ID" value="Aqu2.1.29185"/>
</dbReference>
<protein>
    <recommendedName>
        <fullName evidence="1">DUF7041 domain-containing protein</fullName>
    </recommendedName>
</protein>
<evidence type="ECO:0000259" key="1">
    <source>
        <dbReference type="Pfam" id="PF23055"/>
    </source>
</evidence>